<reference evidence="1 2" key="1">
    <citation type="submission" date="2014-03" db="EMBL/GenBank/DDBJ databases">
        <title>Draft genome sequence of the novel thermoacidophilic archaea Acidianus copahuensis ALE1 strain, isolated from Copahue volcanic area in Neuquen Argentina.</title>
        <authorList>
            <person name="Urbieta M.S."/>
            <person name="Rascovan N."/>
            <person name="Castro C."/>
            <person name="Revale S."/>
            <person name="Giaveno M.A."/>
            <person name="Vazquez M.P."/>
            <person name="Donati E.R."/>
        </authorList>
    </citation>
    <scope>NUCLEOTIDE SEQUENCE [LARGE SCALE GENOMIC DNA]</scope>
    <source>
        <strain evidence="1 2">ALE1</strain>
    </source>
</reference>
<dbReference type="InterPro" id="IPR011386">
    <property type="entry name" value="Put_ATP-NAD_kin"/>
</dbReference>
<comment type="caution">
    <text evidence="1">The sequence shown here is derived from an EMBL/GenBank/DDBJ whole genome shotgun (WGS) entry which is preliminary data.</text>
</comment>
<evidence type="ECO:0000313" key="2">
    <source>
        <dbReference type="Proteomes" id="UP000024332"/>
    </source>
</evidence>
<dbReference type="Gene3D" id="3.40.50.10330">
    <property type="entry name" value="Probable inorganic polyphosphate/atp-NAD kinase, domain 1"/>
    <property type="match status" value="1"/>
</dbReference>
<dbReference type="Pfam" id="PF01513">
    <property type="entry name" value="NAD_kinase"/>
    <property type="match status" value="1"/>
</dbReference>
<dbReference type="AlphaFoldDB" id="A0A031LQ10"/>
<gene>
    <name evidence="1" type="ORF">CM19_05485</name>
</gene>
<organism evidence="1 2">
    <name type="scientific">Candidatus Acidianus copahuensis</name>
    <dbReference type="NCBI Taxonomy" id="1160895"/>
    <lineage>
        <taxon>Archaea</taxon>
        <taxon>Thermoproteota</taxon>
        <taxon>Thermoprotei</taxon>
        <taxon>Sulfolobales</taxon>
        <taxon>Sulfolobaceae</taxon>
        <taxon>Acidianus</taxon>
    </lineage>
</organism>
<accession>A0A031LQ10</accession>
<dbReference type="SUPFAM" id="SSF111331">
    <property type="entry name" value="NAD kinase/diacylglycerol kinase-like"/>
    <property type="match status" value="1"/>
</dbReference>
<name>A0A031LQ10_9CREN</name>
<evidence type="ECO:0000313" key="1">
    <source>
        <dbReference type="EMBL" id="EZQ06825.1"/>
    </source>
</evidence>
<keyword evidence="2" id="KW-1185">Reference proteome</keyword>
<dbReference type="GO" id="GO:0006741">
    <property type="term" value="P:NADP+ biosynthetic process"/>
    <property type="evidence" value="ECO:0007669"/>
    <property type="project" value="InterPro"/>
</dbReference>
<proteinExistence type="predicted"/>
<dbReference type="PANTHER" id="PTHR40697:SF2">
    <property type="entry name" value="ATP-NAD KINASE-RELATED"/>
    <property type="match status" value="1"/>
</dbReference>
<keyword evidence="1" id="KW-0418">Kinase</keyword>
<sequence length="356" mass="39189">MNVLKVGLIVNPYAGSGGRIGLKGSDNIRVENPEIPSRVERFLRSVGDFSFYVPKGKMGESYFLKINKKRVIIDAGGDNSSSDDTVKSSEILSEIVDIIVFVGGDGTARDVAKGLKRDIPILGVPGGVKMHSGVFASSPETAGFLISLFSLNEAKIKKAEILDVDEDEYRKGKYVTKLFAIATTIDYQGVTVPSKEEIRTEEEDLQGIAEEVIANIRDAYYIMGPGYTVKFIERKLGYSTSFLSTDLFNGKKLIKENVSYSDLLQITGELFVIVSPIGGQGFLFGRGNQEIGPEVLRRSGKNNIIVVASKQKIEKLNCLWIDTGDVEVDKMLRGVYKVIIGYNEYYAIQTCSMTLE</sequence>
<dbReference type="InterPro" id="IPR002504">
    <property type="entry name" value="NADK"/>
</dbReference>
<dbReference type="EMBL" id="JFZT01000039">
    <property type="protein sequence ID" value="EZQ06825.1"/>
    <property type="molecule type" value="Genomic_DNA"/>
</dbReference>
<dbReference type="PANTHER" id="PTHR40697">
    <property type="entry name" value="ACETOIN CATABOLISM PROTEIN X"/>
    <property type="match status" value="1"/>
</dbReference>
<dbReference type="PIRSF" id="PIRSF016907">
    <property type="entry name" value="Kin_ATP-NAD"/>
    <property type="match status" value="1"/>
</dbReference>
<dbReference type="GO" id="GO:0003951">
    <property type="term" value="F:NAD+ kinase activity"/>
    <property type="evidence" value="ECO:0007669"/>
    <property type="project" value="InterPro"/>
</dbReference>
<dbReference type="Proteomes" id="UP000024332">
    <property type="component" value="Unassembled WGS sequence"/>
</dbReference>
<dbReference type="InterPro" id="IPR016064">
    <property type="entry name" value="NAD/diacylglycerol_kinase_sf"/>
</dbReference>
<protein>
    <submittedName>
        <fullName evidence="1">ATP-NAD kinase</fullName>
    </submittedName>
</protein>
<dbReference type="InterPro" id="IPR039065">
    <property type="entry name" value="AcoX-like"/>
</dbReference>
<dbReference type="STRING" id="1160895.CM19_05485"/>
<keyword evidence="1" id="KW-0808">Transferase</keyword>
<dbReference type="Pfam" id="PF20143">
    <property type="entry name" value="NAD_kinase_C"/>
    <property type="match status" value="1"/>
</dbReference>
<dbReference type="InterPro" id="IPR017438">
    <property type="entry name" value="ATP-NAD_kinase_N"/>
</dbReference>